<comment type="caution">
    <text evidence="7">The sequence shown here is derived from an EMBL/GenBank/DDBJ whole genome shotgun (WGS) entry which is preliminary data.</text>
</comment>
<evidence type="ECO:0000313" key="8">
    <source>
        <dbReference type="Proteomes" id="UP000244168"/>
    </source>
</evidence>
<organism evidence="7 8">
    <name type="scientific">Mucilaginibacter yixingensis</name>
    <dbReference type="NCBI Taxonomy" id="1295612"/>
    <lineage>
        <taxon>Bacteria</taxon>
        <taxon>Pseudomonadati</taxon>
        <taxon>Bacteroidota</taxon>
        <taxon>Sphingobacteriia</taxon>
        <taxon>Sphingobacteriales</taxon>
        <taxon>Sphingobacteriaceae</taxon>
        <taxon>Mucilaginibacter</taxon>
    </lineage>
</organism>
<evidence type="ECO:0000256" key="4">
    <source>
        <dbReference type="SAM" id="SignalP"/>
    </source>
</evidence>
<evidence type="ECO:0000256" key="3">
    <source>
        <dbReference type="ARBA" id="ARBA00022837"/>
    </source>
</evidence>
<dbReference type="EMBL" id="QAOQ01000001">
    <property type="protein sequence ID" value="PTR01513.1"/>
    <property type="molecule type" value="Genomic_DNA"/>
</dbReference>
<proteinExistence type="predicted"/>
<dbReference type="NCBIfam" id="TIGR01180">
    <property type="entry name" value="aman2_put"/>
    <property type="match status" value="1"/>
</dbReference>
<feature type="chain" id="PRO_5015700003" evidence="4">
    <location>
        <begin position="20"/>
        <end position="742"/>
    </location>
</feature>
<gene>
    <name evidence="7" type="ORF">C8P68_101747</name>
</gene>
<reference evidence="7 8" key="1">
    <citation type="submission" date="2018-04" db="EMBL/GenBank/DDBJ databases">
        <title>Genomic Encyclopedia of Archaeal and Bacterial Type Strains, Phase II (KMG-II): from individual species to whole genera.</title>
        <authorList>
            <person name="Goeker M."/>
        </authorList>
    </citation>
    <scope>NUCLEOTIDE SEQUENCE [LARGE SCALE GENOMIC DNA]</scope>
    <source>
        <strain evidence="7 8">DSM 26809</strain>
    </source>
</reference>
<protein>
    <submittedName>
        <fullName evidence="7">Putative alpha-1,2-mannosidase</fullName>
    </submittedName>
</protein>
<keyword evidence="3" id="KW-0106">Calcium</keyword>
<dbReference type="GO" id="GO:0005829">
    <property type="term" value="C:cytosol"/>
    <property type="evidence" value="ECO:0007669"/>
    <property type="project" value="TreeGrafter"/>
</dbReference>
<evidence type="ECO:0000259" key="5">
    <source>
        <dbReference type="Pfam" id="PF07971"/>
    </source>
</evidence>
<dbReference type="Gene3D" id="3.30.2080.10">
    <property type="entry name" value="GH92 mannosidase domain"/>
    <property type="match status" value="1"/>
</dbReference>
<evidence type="ECO:0000313" key="7">
    <source>
        <dbReference type="EMBL" id="PTR01513.1"/>
    </source>
</evidence>
<keyword evidence="4" id="KW-0732">Signal</keyword>
<evidence type="ECO:0000256" key="1">
    <source>
        <dbReference type="ARBA" id="ARBA00001913"/>
    </source>
</evidence>
<dbReference type="InterPro" id="IPR014718">
    <property type="entry name" value="GH-type_carb-bd"/>
</dbReference>
<dbReference type="SUPFAM" id="SSF48208">
    <property type="entry name" value="Six-hairpin glycosidases"/>
    <property type="match status" value="1"/>
</dbReference>
<comment type="subunit">
    <text evidence="2">Monomer.</text>
</comment>
<dbReference type="Gene3D" id="1.20.1050.60">
    <property type="entry name" value="alpha-1,2-mannosidase"/>
    <property type="match status" value="1"/>
</dbReference>
<dbReference type="Proteomes" id="UP000244168">
    <property type="component" value="Unassembled WGS sequence"/>
</dbReference>
<dbReference type="RefSeq" id="WP_107826892.1">
    <property type="nucleotide sequence ID" value="NZ_CP160205.1"/>
</dbReference>
<dbReference type="PANTHER" id="PTHR12143:SF43">
    <property type="entry name" value="PUTATIVE-RELATED"/>
    <property type="match status" value="1"/>
</dbReference>
<dbReference type="Pfam" id="PF07971">
    <property type="entry name" value="Glyco_hydro_92"/>
    <property type="match status" value="1"/>
</dbReference>
<sequence>MKKILALLLIVATLPAARAQHREQLTDYVNPMIGTAPGSTPSAQKHGEGGEQYGNVIPSVGLPFAMTQWTPQTRRGETKCEPPYLYRDTIFSGIRATHWLSGSCVPDYGSFTVMPLVGKLRLKNAQAPLVHTREIARPGFYQLTIPGLTIRVTATLRCGIMELTMDHADSLYVLISSNSDKGKGAVSVDQKGGSVSVTNQAFRIYQGAGQPAGFSGHSYTRFSKRPARTGVFAAGKLLGGDQVSNQPGMGSYAGFYLKKGERLMLRIGASFTGAAGAKENLQAELGNQTFESISTRARQTWEQALGSIQITDHDQQKKRIFYTALFHALQMPRLYSDVSGAYPMFSHQYQTARMPAGQAYYDDFSMWDIYRAQLPLLTILYPKLTAQLVQSLIIKGTQGGWMPIFPCWNSYTNEMIGDHVAAFMASAYNKGIRGFNVQQGYALLRQNAFEQPSRENYLNGNGRRALPSYLKYGYIPLEDSVKDAFHQQEQVSRTLEYAYDDYALGTLALALGKKADAAVLHGRSLNYRKVIDPQTGFARGRYADGRWITPFYPDKKVWYITEGTPRQYTFYVPQDIDGLSQLLGGGNRLEQALDSLFQKGEYWHGNEPGHQIPFMYNHTRSPWKTQMVVDSLLKAEYNDQPGGLSGNDDAGQMSAWYVLASLGFYPLDPASTNYELCSPQFSKAEIRLAKGKKLVITCRKTSPRAIYIKSLRINGKLFTGHQITHQLFKDGGTMAFLLGDKP</sequence>
<feature type="domain" description="Glycosyl hydrolase family 92" evidence="5">
    <location>
        <begin position="276"/>
        <end position="739"/>
    </location>
</feature>
<dbReference type="InterPro" id="IPR041371">
    <property type="entry name" value="GH92_N"/>
</dbReference>
<feature type="domain" description="Glycosyl hydrolase family 92 N-terminal" evidence="6">
    <location>
        <begin position="28"/>
        <end position="270"/>
    </location>
</feature>
<comment type="cofactor">
    <cofactor evidence="1">
        <name>Ca(2+)</name>
        <dbReference type="ChEBI" id="CHEBI:29108"/>
    </cofactor>
</comment>
<dbReference type="InterPro" id="IPR012939">
    <property type="entry name" value="Glyco_hydro_92"/>
</dbReference>
<dbReference type="Gene3D" id="2.70.98.10">
    <property type="match status" value="1"/>
</dbReference>
<dbReference type="GO" id="GO:0006516">
    <property type="term" value="P:glycoprotein catabolic process"/>
    <property type="evidence" value="ECO:0007669"/>
    <property type="project" value="TreeGrafter"/>
</dbReference>
<dbReference type="Gene3D" id="1.20.1610.10">
    <property type="entry name" value="alpha-1,2-mannosidases domains"/>
    <property type="match status" value="1"/>
</dbReference>
<keyword evidence="8" id="KW-1185">Reference proteome</keyword>
<dbReference type="InterPro" id="IPR008928">
    <property type="entry name" value="6-hairpin_glycosidase_sf"/>
</dbReference>
<dbReference type="OrthoDB" id="9758101at2"/>
<dbReference type="InterPro" id="IPR050883">
    <property type="entry name" value="PNGase"/>
</dbReference>
<dbReference type="Pfam" id="PF17678">
    <property type="entry name" value="Glyco_hydro_92N"/>
    <property type="match status" value="1"/>
</dbReference>
<dbReference type="InterPro" id="IPR005887">
    <property type="entry name" value="GH92_a_mannosidase_put"/>
</dbReference>
<evidence type="ECO:0000259" key="6">
    <source>
        <dbReference type="Pfam" id="PF17678"/>
    </source>
</evidence>
<dbReference type="PANTHER" id="PTHR12143">
    <property type="entry name" value="PEPTIDE N-GLYCANASE PNGASE -RELATED"/>
    <property type="match status" value="1"/>
</dbReference>
<accession>A0A2T5JGE3</accession>
<dbReference type="GO" id="GO:0030246">
    <property type="term" value="F:carbohydrate binding"/>
    <property type="evidence" value="ECO:0007669"/>
    <property type="project" value="InterPro"/>
</dbReference>
<evidence type="ECO:0000256" key="2">
    <source>
        <dbReference type="ARBA" id="ARBA00011245"/>
    </source>
</evidence>
<dbReference type="GO" id="GO:0005975">
    <property type="term" value="P:carbohydrate metabolic process"/>
    <property type="evidence" value="ECO:0007669"/>
    <property type="project" value="InterPro"/>
</dbReference>
<feature type="signal peptide" evidence="4">
    <location>
        <begin position="1"/>
        <end position="19"/>
    </location>
</feature>
<name>A0A2T5JGE3_9SPHI</name>
<dbReference type="GO" id="GO:0000224">
    <property type="term" value="F:peptide-N4-(N-acetyl-beta-glucosaminyl)asparagine amidase activity"/>
    <property type="evidence" value="ECO:0007669"/>
    <property type="project" value="TreeGrafter"/>
</dbReference>
<dbReference type="AlphaFoldDB" id="A0A2T5JGE3"/>
<dbReference type="FunFam" id="3.30.2080.10:FF:000001">
    <property type="entry name" value="Alpha-1,2-mannosidase subfamily"/>
    <property type="match status" value="1"/>
</dbReference>